<feature type="region of interest" description="Disordered" evidence="1">
    <location>
        <begin position="82"/>
        <end position="194"/>
    </location>
</feature>
<protein>
    <submittedName>
        <fullName evidence="2">Uncharacterized protein</fullName>
    </submittedName>
</protein>
<evidence type="ECO:0000313" key="2">
    <source>
        <dbReference type="EMBL" id="KKA18151.1"/>
    </source>
</evidence>
<sequence>MATSSSANPEALGVLSDMVNQTLIDTGRFFRSSGSMQSRAQLKAAIPSAYENFQLALDNLSEQIFIAKALLEKEYEAIKARKAAAPSPAPATVPSESKPAEDVTMAEAPTTVDTAQDAAEKPGLSENTEQSETIPSEVNAETDAKMDGSAPAAKSTPEREAVKTEKQEETTKTGDQAHPSTSGEELNFDSVLPVTGDGANDFDIHLNFANDEIGNQNFLAGTNFMDSNAGNVNAGGTNNNEQARDQQQQQQSSINSLLPGLESYAANNAGDDFNIELQKFNEEMNRQSNGQRNAGQDEVMAPGESSFDDLFMEKDNSGGDGDENMLGGDGLVNIGDLDDSWFN</sequence>
<evidence type="ECO:0000313" key="3">
    <source>
        <dbReference type="Proteomes" id="UP000053958"/>
    </source>
</evidence>
<gene>
    <name evidence="2" type="ORF">T310_7904</name>
</gene>
<feature type="compositionally biased region" description="Polar residues" evidence="1">
    <location>
        <begin position="125"/>
        <end position="136"/>
    </location>
</feature>
<dbReference type="AlphaFoldDB" id="A0A0F4YJX4"/>
<dbReference type="EMBL" id="LASV01000490">
    <property type="protein sequence ID" value="KKA18151.1"/>
    <property type="molecule type" value="Genomic_DNA"/>
</dbReference>
<proteinExistence type="predicted"/>
<dbReference type="GeneID" id="25320169"/>
<name>A0A0F4YJX4_RASE3</name>
<feature type="region of interest" description="Disordered" evidence="1">
    <location>
        <begin position="229"/>
        <end position="253"/>
    </location>
</feature>
<feature type="compositionally biased region" description="Basic and acidic residues" evidence="1">
    <location>
        <begin position="156"/>
        <end position="172"/>
    </location>
</feature>
<dbReference type="RefSeq" id="XP_013324763.1">
    <property type="nucleotide sequence ID" value="XM_013469309.1"/>
</dbReference>
<dbReference type="Proteomes" id="UP000053958">
    <property type="component" value="Unassembled WGS sequence"/>
</dbReference>
<reference evidence="2 3" key="1">
    <citation type="submission" date="2015-04" db="EMBL/GenBank/DDBJ databases">
        <authorList>
            <person name="Heijne W.H."/>
            <person name="Fedorova N.D."/>
            <person name="Nierman W.C."/>
            <person name="Vollebregt A.W."/>
            <person name="Zhao Z."/>
            <person name="Wu L."/>
            <person name="Kumar M."/>
            <person name="Stam H."/>
            <person name="van den Berg M.A."/>
            <person name="Pel H.J."/>
        </authorList>
    </citation>
    <scope>NUCLEOTIDE SEQUENCE [LARGE SCALE GENOMIC DNA]</scope>
    <source>
        <strain evidence="2 3">CBS 393.64</strain>
    </source>
</reference>
<evidence type="ECO:0000256" key="1">
    <source>
        <dbReference type="SAM" id="MobiDB-lite"/>
    </source>
</evidence>
<feature type="compositionally biased region" description="Low complexity" evidence="1">
    <location>
        <begin position="229"/>
        <end position="251"/>
    </location>
</feature>
<organism evidence="2 3">
    <name type="scientific">Rasamsonia emersonii (strain ATCC 16479 / CBS 393.64 / IMI 116815)</name>
    <dbReference type="NCBI Taxonomy" id="1408163"/>
    <lineage>
        <taxon>Eukaryota</taxon>
        <taxon>Fungi</taxon>
        <taxon>Dikarya</taxon>
        <taxon>Ascomycota</taxon>
        <taxon>Pezizomycotina</taxon>
        <taxon>Eurotiomycetes</taxon>
        <taxon>Eurotiomycetidae</taxon>
        <taxon>Eurotiales</taxon>
        <taxon>Trichocomaceae</taxon>
        <taxon>Rasamsonia</taxon>
    </lineage>
</organism>
<keyword evidence="3" id="KW-1185">Reference proteome</keyword>
<comment type="caution">
    <text evidence="2">The sequence shown here is derived from an EMBL/GenBank/DDBJ whole genome shotgun (WGS) entry which is preliminary data.</text>
</comment>
<dbReference type="OrthoDB" id="5409998at2759"/>
<accession>A0A0F4YJX4</accession>
<dbReference type="STRING" id="1408163.A0A0F4YJX4"/>